<dbReference type="SUPFAM" id="SSF48403">
    <property type="entry name" value="Ankyrin repeat"/>
    <property type="match status" value="1"/>
</dbReference>
<organism evidence="1 2">
    <name type="scientific">Tritrichomonas musculus</name>
    <dbReference type="NCBI Taxonomy" id="1915356"/>
    <lineage>
        <taxon>Eukaryota</taxon>
        <taxon>Metamonada</taxon>
        <taxon>Parabasalia</taxon>
        <taxon>Tritrichomonadida</taxon>
        <taxon>Tritrichomonadidae</taxon>
        <taxon>Tritrichomonas</taxon>
    </lineage>
</organism>
<dbReference type="PANTHER" id="PTHR24159">
    <property type="match status" value="1"/>
</dbReference>
<dbReference type="PANTHER" id="PTHR24159:SF5">
    <property type="entry name" value="ANK_REP_REGION DOMAIN-CONTAINING PROTEIN"/>
    <property type="match status" value="1"/>
</dbReference>
<gene>
    <name evidence="1" type="ORF">M9Y10_039045</name>
</gene>
<name>A0ABR2KA39_9EUKA</name>
<comment type="caution">
    <text evidence="1">The sequence shown here is derived from an EMBL/GenBank/DDBJ whole genome shotgun (WGS) entry which is preliminary data.</text>
</comment>
<reference evidence="1 2" key="1">
    <citation type="submission" date="2024-04" db="EMBL/GenBank/DDBJ databases">
        <title>Tritrichomonas musculus Genome.</title>
        <authorList>
            <person name="Alves-Ferreira E."/>
            <person name="Grigg M."/>
            <person name="Lorenzi H."/>
            <person name="Galac M."/>
        </authorList>
    </citation>
    <scope>NUCLEOTIDE SEQUENCE [LARGE SCALE GENOMIC DNA]</scope>
    <source>
        <strain evidence="1 2">EAF2021</strain>
    </source>
</reference>
<evidence type="ECO:0000313" key="2">
    <source>
        <dbReference type="Proteomes" id="UP001470230"/>
    </source>
</evidence>
<dbReference type="Gene3D" id="1.25.40.20">
    <property type="entry name" value="Ankyrin repeat-containing domain"/>
    <property type="match status" value="1"/>
</dbReference>
<sequence length="381" mass="45685">MDYDVYLKKMRENRNALLEYLDDEQNTDELFENINKYFNDQKIFEDPHFFKETITLISCIANNHHRNEHFFNKIDRILSSFKSEILKIFSNYEIYTIFRKNHRIVFFLLNEKVIKPDVSIFANLTSKMYKKAYYPHYFSPEFKVLFEKKEYLRQELSQRMAKLPPSGAPIERNSEKFEKKRKVAENDEKVCQLIREDSIEKFEMYVNKVNLSLSSTVGSSIFETNAFLINKNPTLIQYAAFFGSLKIFNYLIENGIELDPSLWLYAIHSRNLDLIHILENHKIIPEDETYKECLLESIRCHHSNVTKYILNDILKNQNIDKKAIVAQSIRYYNYEYFPDQMSVDFDIFYDLCKYDYYSIVKLFLNGNLNLNQTKILIQFFE</sequence>
<protein>
    <recommendedName>
        <fullName evidence="3">DUF3447 domain-containing protein</fullName>
    </recommendedName>
</protein>
<accession>A0ABR2KA39</accession>
<dbReference type="InterPro" id="IPR036770">
    <property type="entry name" value="Ankyrin_rpt-contain_sf"/>
</dbReference>
<evidence type="ECO:0008006" key="3">
    <source>
        <dbReference type="Google" id="ProtNLM"/>
    </source>
</evidence>
<keyword evidence="2" id="KW-1185">Reference proteome</keyword>
<evidence type="ECO:0000313" key="1">
    <source>
        <dbReference type="EMBL" id="KAK8887985.1"/>
    </source>
</evidence>
<dbReference type="Proteomes" id="UP001470230">
    <property type="component" value="Unassembled WGS sequence"/>
</dbReference>
<proteinExistence type="predicted"/>
<dbReference type="EMBL" id="JAPFFF010000006">
    <property type="protein sequence ID" value="KAK8887985.1"/>
    <property type="molecule type" value="Genomic_DNA"/>
</dbReference>